<dbReference type="Proteomes" id="UP000316921">
    <property type="component" value="Chromosome"/>
</dbReference>
<dbReference type="InterPro" id="IPR024932">
    <property type="entry name" value="ApbE"/>
</dbReference>
<dbReference type="Gene3D" id="3.10.520.10">
    <property type="entry name" value="ApbE-like domains"/>
    <property type="match status" value="2"/>
</dbReference>
<reference evidence="12 13" key="1">
    <citation type="submission" date="2019-02" db="EMBL/GenBank/DDBJ databases">
        <title>Deep-cultivation of Planctomycetes and their phenomic and genomic characterization uncovers novel biology.</title>
        <authorList>
            <person name="Wiegand S."/>
            <person name="Jogler M."/>
            <person name="Boedeker C."/>
            <person name="Pinto D."/>
            <person name="Vollmers J."/>
            <person name="Rivas-Marin E."/>
            <person name="Kohn T."/>
            <person name="Peeters S.H."/>
            <person name="Heuer A."/>
            <person name="Rast P."/>
            <person name="Oberbeckmann S."/>
            <person name="Bunk B."/>
            <person name="Jeske O."/>
            <person name="Meyerdierks A."/>
            <person name="Storesund J.E."/>
            <person name="Kallscheuer N."/>
            <person name="Luecker S."/>
            <person name="Lage O.M."/>
            <person name="Pohl T."/>
            <person name="Merkel B.J."/>
            <person name="Hornburger P."/>
            <person name="Mueller R.-W."/>
            <person name="Bruemmer F."/>
            <person name="Labrenz M."/>
            <person name="Spormann A.M."/>
            <person name="Op den Camp H."/>
            <person name="Overmann J."/>
            <person name="Amann R."/>
            <person name="Jetten M.S.M."/>
            <person name="Mascher T."/>
            <person name="Medema M.H."/>
            <person name="Devos D.P."/>
            <person name="Kaster A.-K."/>
            <person name="Ovreas L."/>
            <person name="Rohde M."/>
            <person name="Galperin M.Y."/>
            <person name="Jogler C."/>
        </authorList>
    </citation>
    <scope>NUCLEOTIDE SEQUENCE [LARGE SCALE GENOMIC DNA]</scope>
    <source>
        <strain evidence="12 13">Pla133</strain>
    </source>
</reference>
<accession>A0A518BHG7</accession>
<evidence type="ECO:0000256" key="8">
    <source>
        <dbReference type="ARBA" id="ARBA00022842"/>
    </source>
</evidence>
<dbReference type="SUPFAM" id="SSF143631">
    <property type="entry name" value="ApbE-like"/>
    <property type="match status" value="1"/>
</dbReference>
<evidence type="ECO:0000256" key="11">
    <source>
        <dbReference type="SAM" id="MobiDB-lite"/>
    </source>
</evidence>
<keyword evidence="8" id="KW-0460">Magnesium</keyword>
<keyword evidence="6" id="KW-0479">Metal-binding</keyword>
<keyword evidence="13" id="KW-1185">Reference proteome</keyword>
<dbReference type="AlphaFoldDB" id="A0A518BHG7"/>
<feature type="compositionally biased region" description="Basic and acidic residues" evidence="11">
    <location>
        <begin position="192"/>
        <end position="206"/>
    </location>
</feature>
<evidence type="ECO:0000313" key="12">
    <source>
        <dbReference type="EMBL" id="QDU66430.1"/>
    </source>
</evidence>
<dbReference type="EMBL" id="CP036287">
    <property type="protein sequence ID" value="QDU66430.1"/>
    <property type="molecule type" value="Genomic_DNA"/>
</dbReference>
<dbReference type="Pfam" id="PF02424">
    <property type="entry name" value="ApbE"/>
    <property type="match status" value="2"/>
</dbReference>
<evidence type="ECO:0000256" key="5">
    <source>
        <dbReference type="ARBA" id="ARBA00022679"/>
    </source>
</evidence>
<dbReference type="RefSeq" id="WP_145064270.1">
    <property type="nucleotide sequence ID" value="NZ_CP036287.1"/>
</dbReference>
<keyword evidence="4" id="KW-0285">Flavoprotein</keyword>
<evidence type="ECO:0000256" key="3">
    <source>
        <dbReference type="ARBA" id="ARBA00016337"/>
    </source>
</evidence>
<evidence type="ECO:0000256" key="10">
    <source>
        <dbReference type="ARBA" id="ARBA00048540"/>
    </source>
</evidence>
<dbReference type="PANTHER" id="PTHR30040:SF2">
    <property type="entry name" value="FAD:PROTEIN FMN TRANSFERASE"/>
    <property type="match status" value="1"/>
</dbReference>
<evidence type="ECO:0000256" key="2">
    <source>
        <dbReference type="ARBA" id="ARBA00011955"/>
    </source>
</evidence>
<dbReference type="KEGG" id="pbap:Pla133_15020"/>
<keyword evidence="5" id="KW-0808">Transferase</keyword>
<gene>
    <name evidence="12" type="primary">apbE_2</name>
    <name evidence="12" type="ORF">Pla133_15020</name>
</gene>
<comment type="cofactor">
    <cofactor evidence="1">
        <name>Mg(2+)</name>
        <dbReference type="ChEBI" id="CHEBI:18420"/>
    </cofactor>
</comment>
<protein>
    <recommendedName>
        <fullName evidence="3">FAD:protein FMN transferase</fullName>
        <ecNumber evidence="2">2.7.1.180</ecNumber>
    </recommendedName>
    <alternativeName>
        <fullName evidence="9">Flavin transferase</fullName>
    </alternativeName>
</protein>
<sequence>MILTLARAAMATRFELVLDGDDERFLRAVGEAALDEVTLWEGRLTRYRRDSLVAHLERHGHARAIELDDETFELFDVCDDVRIASGGAFDVAHRSGGGLSVDRAERSVRLERPGVELDLGAIGKGFAIDRAIAVLREEGIERALLHGGTSTVLALGSPPGEEGWGVRVLAGGGARTIRLDGRALSVSAQHGRRADAAEGHLRDPRRGRPAADLGPIAVRAPNATAADAWSTALVVDPGAEQAARSMGIELFALDRGEPSESAT</sequence>
<evidence type="ECO:0000256" key="9">
    <source>
        <dbReference type="ARBA" id="ARBA00031306"/>
    </source>
</evidence>
<keyword evidence="12" id="KW-0449">Lipoprotein</keyword>
<dbReference type="GO" id="GO:0046872">
    <property type="term" value="F:metal ion binding"/>
    <property type="evidence" value="ECO:0007669"/>
    <property type="project" value="UniProtKB-KW"/>
</dbReference>
<organism evidence="12 13">
    <name type="scientific">Engelhardtia mirabilis</name>
    <dbReference type="NCBI Taxonomy" id="2528011"/>
    <lineage>
        <taxon>Bacteria</taxon>
        <taxon>Pseudomonadati</taxon>
        <taxon>Planctomycetota</taxon>
        <taxon>Planctomycetia</taxon>
        <taxon>Planctomycetia incertae sedis</taxon>
        <taxon>Engelhardtia</taxon>
    </lineage>
</organism>
<comment type="catalytic activity">
    <reaction evidence="10">
        <text>L-threonyl-[protein] + FAD = FMN-L-threonyl-[protein] + AMP + H(+)</text>
        <dbReference type="Rhea" id="RHEA:36847"/>
        <dbReference type="Rhea" id="RHEA-COMP:11060"/>
        <dbReference type="Rhea" id="RHEA-COMP:11061"/>
        <dbReference type="ChEBI" id="CHEBI:15378"/>
        <dbReference type="ChEBI" id="CHEBI:30013"/>
        <dbReference type="ChEBI" id="CHEBI:57692"/>
        <dbReference type="ChEBI" id="CHEBI:74257"/>
        <dbReference type="ChEBI" id="CHEBI:456215"/>
        <dbReference type="EC" id="2.7.1.180"/>
    </reaction>
</comment>
<evidence type="ECO:0000256" key="1">
    <source>
        <dbReference type="ARBA" id="ARBA00001946"/>
    </source>
</evidence>
<dbReference type="InterPro" id="IPR003374">
    <property type="entry name" value="ApbE-like_sf"/>
</dbReference>
<evidence type="ECO:0000256" key="4">
    <source>
        <dbReference type="ARBA" id="ARBA00022630"/>
    </source>
</evidence>
<evidence type="ECO:0000256" key="6">
    <source>
        <dbReference type="ARBA" id="ARBA00022723"/>
    </source>
</evidence>
<evidence type="ECO:0000256" key="7">
    <source>
        <dbReference type="ARBA" id="ARBA00022827"/>
    </source>
</evidence>
<keyword evidence="7" id="KW-0274">FAD</keyword>
<name>A0A518BHG7_9BACT</name>
<proteinExistence type="predicted"/>
<dbReference type="PANTHER" id="PTHR30040">
    <property type="entry name" value="THIAMINE BIOSYNTHESIS LIPOPROTEIN APBE"/>
    <property type="match status" value="1"/>
</dbReference>
<dbReference type="GO" id="GO:0016740">
    <property type="term" value="F:transferase activity"/>
    <property type="evidence" value="ECO:0007669"/>
    <property type="project" value="UniProtKB-KW"/>
</dbReference>
<feature type="region of interest" description="Disordered" evidence="11">
    <location>
        <begin position="189"/>
        <end position="213"/>
    </location>
</feature>
<evidence type="ECO:0000313" key="13">
    <source>
        <dbReference type="Proteomes" id="UP000316921"/>
    </source>
</evidence>
<dbReference type="EC" id="2.7.1.180" evidence="2"/>